<feature type="domain" description="S1 motif" evidence="18">
    <location>
        <begin position="131"/>
        <end position="216"/>
    </location>
</feature>
<keyword evidence="10" id="KW-0687">Ribonucleoprotein</keyword>
<feature type="compositionally biased region" description="Basic residues" evidence="17">
    <location>
        <begin position="20"/>
        <end position="30"/>
    </location>
</feature>
<keyword evidence="6" id="KW-0677">Repeat</keyword>
<evidence type="ECO:0000256" key="4">
    <source>
        <dbReference type="ARBA" id="ARBA00022552"/>
    </source>
</evidence>
<dbReference type="InterPro" id="IPR055430">
    <property type="entry name" value="HAT_Syf1_CNRKL1_C"/>
</dbReference>
<name>A0AAV3NN97_LITER</name>
<evidence type="ECO:0000256" key="3">
    <source>
        <dbReference type="ARBA" id="ARBA00022517"/>
    </source>
</evidence>
<dbReference type="FunFam" id="2.40.50.140:FF:000155">
    <property type="entry name" value="rRNA biogenesis protein RRP5"/>
    <property type="match status" value="1"/>
</dbReference>
<dbReference type="PROSITE" id="PS50126">
    <property type="entry name" value="S1"/>
    <property type="match status" value="13"/>
</dbReference>
<evidence type="ECO:0000313" key="20">
    <source>
        <dbReference type="Proteomes" id="UP001454036"/>
    </source>
</evidence>
<dbReference type="InterPro" id="IPR045209">
    <property type="entry name" value="Rrp5"/>
</dbReference>
<evidence type="ECO:0000256" key="7">
    <source>
        <dbReference type="ARBA" id="ARBA00022843"/>
    </source>
</evidence>
<dbReference type="GO" id="GO:0006364">
    <property type="term" value="P:rRNA processing"/>
    <property type="evidence" value="ECO:0007669"/>
    <property type="project" value="UniProtKB-KW"/>
</dbReference>
<dbReference type="PANTHER" id="PTHR23270:SF10">
    <property type="entry name" value="PROTEIN RRP5 HOMOLOG"/>
    <property type="match status" value="1"/>
</dbReference>
<evidence type="ECO:0000256" key="1">
    <source>
        <dbReference type="ARBA" id="ARBA00004604"/>
    </source>
</evidence>
<feature type="domain" description="S1 motif" evidence="18">
    <location>
        <begin position="498"/>
        <end position="565"/>
    </location>
</feature>
<dbReference type="Gene3D" id="2.40.50.140">
    <property type="entry name" value="Nucleic acid-binding proteins"/>
    <property type="match status" value="10"/>
</dbReference>
<feature type="domain" description="S1 motif" evidence="18">
    <location>
        <begin position="407"/>
        <end position="481"/>
    </location>
</feature>
<dbReference type="CDD" id="cd05694">
    <property type="entry name" value="S1_Rrp5_repeat_hs2_sc2"/>
    <property type="match status" value="1"/>
</dbReference>
<dbReference type="SUPFAM" id="SSF50249">
    <property type="entry name" value="Nucleic acid-binding proteins"/>
    <property type="match status" value="12"/>
</dbReference>
<evidence type="ECO:0000256" key="12">
    <source>
        <dbReference type="ARBA" id="ARBA00062488"/>
    </source>
</evidence>
<dbReference type="InterPro" id="IPR012340">
    <property type="entry name" value="NA-bd_OB-fold"/>
</dbReference>
<dbReference type="InterPro" id="IPR003029">
    <property type="entry name" value="S1_domain"/>
</dbReference>
<dbReference type="SMART" id="SM00386">
    <property type="entry name" value="HAT"/>
    <property type="match status" value="4"/>
</dbReference>
<dbReference type="CDD" id="cd00164">
    <property type="entry name" value="S1_like"/>
    <property type="match status" value="1"/>
</dbReference>
<comment type="subcellular location">
    <subcellularLocation>
        <location evidence="1">Nucleus</location>
        <location evidence="1">Nucleolus</location>
    </subcellularLocation>
</comment>
<evidence type="ECO:0000256" key="11">
    <source>
        <dbReference type="ARBA" id="ARBA00059726"/>
    </source>
</evidence>
<dbReference type="Pfam" id="PF23231">
    <property type="entry name" value="HAT_Syf1_CNRKL1_C"/>
    <property type="match status" value="1"/>
</dbReference>
<dbReference type="EMBL" id="BAABME010000072">
    <property type="protein sequence ID" value="GAA0139248.1"/>
    <property type="molecule type" value="Genomic_DNA"/>
</dbReference>
<sequence>MMAPPKSSSKLNNKPNNSHKPTKKQFKPKTKGKDTNIDDITESINIHIQEDAPDFPRGGGSSLSRAELEEIHNEVDGEFEGGDRFLKKKEKKGPRKSHSTEDDPGSLFGDGILGKLPRYTNKITFKNIAPGMKLWGVISEVNEKDIVVSLPGGLRGLVRSPEAFDPISDKEFGKLNLENISLSSVYHSGQLVSCIVLQVDDDKKEVGKRRIWLSLRLSLLHKSLTWDVIQEGMVLSAYVKSIEDHGYILHFGIHPFTGFMAKNNQTDNRETKLKIGQLVQGVVKSFDKTRKVVFLSSDTEVVSKCVTRDLKGISIDLLVPGMMVNAVVRATLENGVLLSFLTYFTGTVDMFNLQSLFPTSKWKDDYTQNKKVNARVLFIDPSTRAIGLTLNPHLVHNKAPPTLVKTGDIFDHSKVVRVDRGFGVLLEVLSLPVPTPAFVSVSDVADKEVKKLEKTFREGTNVRVRIHGFRNLEGLATGTLKMSAFEGSVFTHSDVKPGMVVKAKVIKVDTFGAILQLASGIKALCPLRHMSEFEITKPRTKFQVGAELVFRVLGCKSKRITVTHKKTLVKSKLVILTSYADATEGLTTHGWITKIDEHGCFVHFYNGVHGFAARSELGLDPGSDIRSMYHVEQVVKCRVTSAIPASKRINLSFRMTPARVNADDVKLGTIVSGVVERVTPHAVVVNVNAKGHTMGSISHEHLADHHDLAARMSSVLKPGFKFDKLLVLDVEGYNLILSAKYSLVESALQLPADASQVQPHSVVPGYVCNLIETGCFVRFVGRLTGFAPKNKATDDRRLDLSEVFSVGQSVRCNILDVNSDSGRITLSLKQSLTSSTDASFIQEYFILEEKIAKLQTLESGANDLTLVDQFNIGSVVEGQVVETKDFGAVINFPKYKDVMGFISHHQLAGTVLVSGSTIQAAVLDVSKRERLVDLSLKADFVTKQRAHKKRKAKTQKELVVNRNVNAIVEIVKEHYLVLSLPEYGNAIGFASLNDYNTQKLPPKQFSVGQSVIATITARPTSSCGRLLLLLKSISEVDAASPSSKRAKRMSSYNVGSLVDAEITEIKPLELRLKFGSGFEGRVHITEVIEGSAVEKPFSNFKIGQTTKARIVYIDKTQKSGQGFRWELSIKPSLLLDSSDMEDELKCKDFNYSSGQQVTGYIYKVDREWAWLAISRNVNAKLFILDTGSEPHELEEFAKRFNVGQAVSGYISSVNKEKRLLRLVLQRFVVNAVSEGQNSVSDESFICRFPEGGFVGGRISKIFPGVGGMLVEIDNNRFGKVHYTELMDDWVSDPLSGYSEGQFVKCRVLEANLSAKGTVHVDLSLRSRSENLQHQSSHNLNNMIDSYGEPVPKVEDLHVNMSVQGYVKSVTSKGCFIMLSRKVDGKILLSNLSDNFIENPEKEFPVGKLVSGKVVAVEPLTKRVEVSLKTSSTTTKPKYAQSMFDSVSVGNIISGIVKRVEHFGLFIRIDGTNMDGLCHISEVSDEDAATGEIEYEAGQRVTAKVLKVDKDRHRISLGMKASYLKNDAEERSSGQGVADNCLPEDARPTGMMQDCPLLSNIVDGSEEEKYPSLKVVESRASIPPLEVSLDSIEDLGSEDIENMENTGDPVHTDEHINKREKKKAKEEREQEISAAEKRLLEEDCPKNADEFEKLVRTSPNSSFVWIKYMDFLVKLADVEKAREIAERALKTINVREESEKLNVWIAYFNLENVHGKPPEEAVLKVFQRALQYCDPKKVHLALLRVYEEDKQDKLADELLLKMVKKFKQSCKVWLRRVQWLIIHENVDGVQPVINRALLSLPRHKHIKFITQTAILEFKNGVPERGRSMFEGILKEYPKRTDLWSVYLDQEIRLGDTDVIRTLFERATSLNLHPKKMKFLFKKYHKFEQSHGDDEKAEYVKKKAIEYVETLG</sequence>
<dbReference type="Proteomes" id="UP001454036">
    <property type="component" value="Unassembled WGS sequence"/>
</dbReference>
<evidence type="ECO:0000256" key="16">
    <source>
        <dbReference type="ARBA" id="ARBA00080810"/>
    </source>
</evidence>
<evidence type="ECO:0000256" key="9">
    <source>
        <dbReference type="ARBA" id="ARBA00023242"/>
    </source>
</evidence>
<proteinExistence type="predicted"/>
<feature type="domain" description="S1 motif" evidence="18">
    <location>
        <begin position="1449"/>
        <end position="1519"/>
    </location>
</feature>
<dbReference type="FunFam" id="2.40.50.140:FF:000103">
    <property type="entry name" value="protein RRP5 homolog"/>
    <property type="match status" value="2"/>
</dbReference>
<comment type="function">
    <text evidence="11">Essential for the generation of mature 18S rRNA, specifically necessary for cleavages at sites A0, 1 and 2 of the 47S precursor. Directly interacts with U3 snoRNA.</text>
</comment>
<feature type="compositionally biased region" description="Basic residues" evidence="17">
    <location>
        <begin position="86"/>
        <end position="97"/>
    </location>
</feature>
<evidence type="ECO:0000256" key="8">
    <source>
        <dbReference type="ARBA" id="ARBA00022990"/>
    </source>
</evidence>
<feature type="region of interest" description="Disordered" evidence="17">
    <location>
        <begin position="1601"/>
        <end position="1631"/>
    </location>
</feature>
<feature type="compositionally biased region" description="Basic and acidic residues" evidence="17">
    <location>
        <begin position="1609"/>
        <end position="1631"/>
    </location>
</feature>
<feature type="domain" description="S1 motif" evidence="18">
    <location>
        <begin position="1154"/>
        <end position="1225"/>
    </location>
</feature>
<dbReference type="FunFam" id="2.40.50.140:FF:000179">
    <property type="entry name" value="rRNA biogenesis protein RRP5"/>
    <property type="match status" value="1"/>
</dbReference>
<evidence type="ECO:0000256" key="2">
    <source>
        <dbReference type="ARBA" id="ARBA00022499"/>
    </source>
</evidence>
<dbReference type="Pfam" id="PF00575">
    <property type="entry name" value="S1"/>
    <property type="match status" value="6"/>
</dbReference>
<evidence type="ECO:0000256" key="13">
    <source>
        <dbReference type="ARBA" id="ARBA00067510"/>
    </source>
</evidence>
<evidence type="ECO:0000256" key="15">
    <source>
        <dbReference type="ARBA" id="ARBA00076674"/>
    </source>
</evidence>
<dbReference type="InterPro" id="IPR057300">
    <property type="entry name" value="OB_Rrp5"/>
</dbReference>
<keyword evidence="5" id="KW-0597">Phosphoprotein</keyword>
<dbReference type="InterPro" id="IPR011990">
    <property type="entry name" value="TPR-like_helical_dom_sf"/>
</dbReference>
<evidence type="ECO:0000256" key="14">
    <source>
        <dbReference type="ARBA" id="ARBA00073619"/>
    </source>
</evidence>
<keyword evidence="9" id="KW-0539">Nucleus</keyword>
<dbReference type="GO" id="GO:0003723">
    <property type="term" value="F:RNA binding"/>
    <property type="evidence" value="ECO:0007669"/>
    <property type="project" value="TreeGrafter"/>
</dbReference>
<keyword evidence="4" id="KW-0698">rRNA processing</keyword>
<protein>
    <recommendedName>
        <fullName evidence="13">Protein RRP5 homolog</fullName>
    </recommendedName>
    <alternativeName>
        <fullName evidence="16">Programmed cell death protein 11</fullName>
    </alternativeName>
    <alternativeName>
        <fullName evidence="15">Ribosomal RNA-processing protein 5</fullName>
    </alternativeName>
    <alternativeName>
        <fullName evidence="14">rRNA biogenesis protein RRP5</fullName>
    </alternativeName>
</protein>
<feature type="domain" description="S1 motif" evidence="18">
    <location>
        <begin position="585"/>
        <end position="654"/>
    </location>
</feature>
<keyword evidence="7" id="KW-0832">Ubl conjugation</keyword>
<keyword evidence="2" id="KW-1017">Isopeptide bond</keyword>
<comment type="caution">
    <text evidence="19">The sequence shown here is derived from an EMBL/GenBank/DDBJ whole genome shotgun (WGS) entry which is preliminary data.</text>
</comment>
<feature type="compositionally biased region" description="Basic and acidic residues" evidence="17">
    <location>
        <begin position="66"/>
        <end position="85"/>
    </location>
</feature>
<evidence type="ECO:0000256" key="5">
    <source>
        <dbReference type="ARBA" id="ARBA00022553"/>
    </source>
</evidence>
<dbReference type="FunFam" id="2.40.50.140:FF:000148">
    <property type="entry name" value="protein RRP5 homolog isoform X1"/>
    <property type="match status" value="1"/>
</dbReference>
<dbReference type="Pfam" id="PF24685">
    <property type="entry name" value="OB_RRP5_4th"/>
    <property type="match status" value="1"/>
</dbReference>
<dbReference type="InterPro" id="IPR048059">
    <property type="entry name" value="Rrp5_S1_rpt_hs1_sc1"/>
</dbReference>
<feature type="domain" description="S1 motif" evidence="18">
    <location>
        <begin position="1359"/>
        <end position="1428"/>
    </location>
</feature>
<feature type="region of interest" description="Disordered" evidence="17">
    <location>
        <begin position="1"/>
        <end position="106"/>
    </location>
</feature>
<feature type="domain" description="S1 motif" evidence="18">
    <location>
        <begin position="1251"/>
        <end position="1325"/>
    </location>
</feature>
<dbReference type="FunFam" id="2.40.50.140:FF:000159">
    <property type="entry name" value="rRNA biogenesis protein rrp5"/>
    <property type="match status" value="1"/>
</dbReference>
<gene>
    <name evidence="19" type="ORF">LIER_00833</name>
</gene>
<keyword evidence="3" id="KW-0690">Ribosome biogenesis</keyword>
<evidence type="ECO:0000256" key="17">
    <source>
        <dbReference type="SAM" id="MobiDB-lite"/>
    </source>
</evidence>
<keyword evidence="8" id="KW-0007">Acetylation</keyword>
<dbReference type="FunFam" id="1.25.40.10:FF:000065">
    <property type="entry name" value="Programmed cell death 11"/>
    <property type="match status" value="1"/>
</dbReference>
<feature type="domain" description="S1 motif" evidence="18">
    <location>
        <begin position="232"/>
        <end position="298"/>
    </location>
</feature>
<feature type="domain" description="S1 motif" evidence="18">
    <location>
        <begin position="321"/>
        <end position="391"/>
    </location>
</feature>
<feature type="compositionally biased region" description="Low complexity" evidence="17">
    <location>
        <begin position="1"/>
        <end position="19"/>
    </location>
</feature>
<dbReference type="SUPFAM" id="SSF48452">
    <property type="entry name" value="TPR-like"/>
    <property type="match status" value="1"/>
</dbReference>
<dbReference type="GO" id="GO:0032040">
    <property type="term" value="C:small-subunit processome"/>
    <property type="evidence" value="ECO:0007669"/>
    <property type="project" value="TreeGrafter"/>
</dbReference>
<comment type="subunit">
    <text evidence="12">Interacts with NF-kappa-B p50/NFKB1 and NF-kappa-B p65/RELA.</text>
</comment>
<evidence type="ECO:0000313" key="19">
    <source>
        <dbReference type="EMBL" id="GAA0139248.1"/>
    </source>
</evidence>
<dbReference type="CDD" id="cd05703">
    <property type="entry name" value="S1_Rrp5_repeat_hs12_sc9"/>
    <property type="match status" value="1"/>
</dbReference>
<dbReference type="CDD" id="cd05693">
    <property type="entry name" value="S1_Rrp5_repeat_hs1_sc1"/>
    <property type="match status" value="1"/>
</dbReference>
<dbReference type="PANTHER" id="PTHR23270">
    <property type="entry name" value="PROGRAMMED CELL DEATH PROTEIN 11 PRE-RRNA PROCESSING PROTEIN RRP5"/>
    <property type="match status" value="1"/>
</dbReference>
<dbReference type="Pfam" id="PF24682">
    <property type="entry name" value="OB_RRP5"/>
    <property type="match status" value="1"/>
</dbReference>
<keyword evidence="20" id="KW-1185">Reference proteome</keyword>
<reference evidence="19 20" key="1">
    <citation type="submission" date="2024-01" db="EMBL/GenBank/DDBJ databases">
        <title>The complete chloroplast genome sequence of Lithospermum erythrorhizon: insights into the phylogenetic relationship among Boraginaceae species and the maternal lineages of purple gromwells.</title>
        <authorList>
            <person name="Okada T."/>
            <person name="Watanabe K."/>
        </authorList>
    </citation>
    <scope>NUCLEOTIDE SEQUENCE [LARGE SCALE GENOMIC DNA]</scope>
</reference>
<feature type="domain" description="S1 motif" evidence="18">
    <location>
        <begin position="1055"/>
        <end position="1130"/>
    </location>
</feature>
<dbReference type="Pfam" id="PF23459">
    <property type="entry name" value="S1_RRP5"/>
    <property type="match status" value="1"/>
</dbReference>
<feature type="domain" description="S1 motif" evidence="18">
    <location>
        <begin position="760"/>
        <end position="829"/>
    </location>
</feature>
<evidence type="ECO:0000256" key="6">
    <source>
        <dbReference type="ARBA" id="ARBA00022737"/>
    </source>
</evidence>
<evidence type="ECO:0000259" key="18">
    <source>
        <dbReference type="PROSITE" id="PS50126"/>
    </source>
</evidence>
<organism evidence="19 20">
    <name type="scientific">Lithospermum erythrorhizon</name>
    <name type="common">Purple gromwell</name>
    <name type="synonym">Lithospermum officinale var. erythrorhizon</name>
    <dbReference type="NCBI Taxonomy" id="34254"/>
    <lineage>
        <taxon>Eukaryota</taxon>
        <taxon>Viridiplantae</taxon>
        <taxon>Streptophyta</taxon>
        <taxon>Embryophyta</taxon>
        <taxon>Tracheophyta</taxon>
        <taxon>Spermatophyta</taxon>
        <taxon>Magnoliopsida</taxon>
        <taxon>eudicotyledons</taxon>
        <taxon>Gunneridae</taxon>
        <taxon>Pentapetalae</taxon>
        <taxon>asterids</taxon>
        <taxon>lamiids</taxon>
        <taxon>Boraginales</taxon>
        <taxon>Boraginaceae</taxon>
        <taxon>Boraginoideae</taxon>
        <taxon>Lithospermeae</taxon>
        <taxon>Lithospermum</taxon>
    </lineage>
</organism>
<accession>A0AAV3NN97</accession>
<dbReference type="SMART" id="SM00316">
    <property type="entry name" value="S1"/>
    <property type="match status" value="15"/>
</dbReference>
<feature type="domain" description="S1 motif" evidence="18">
    <location>
        <begin position="873"/>
        <end position="937"/>
    </location>
</feature>
<evidence type="ECO:0000256" key="10">
    <source>
        <dbReference type="ARBA" id="ARBA00023274"/>
    </source>
</evidence>
<dbReference type="InterPro" id="IPR057302">
    <property type="entry name" value="Rrp5_S1"/>
</dbReference>
<dbReference type="Gene3D" id="1.25.40.10">
    <property type="entry name" value="Tetratricopeptide repeat domain"/>
    <property type="match status" value="2"/>
</dbReference>
<dbReference type="InterPro" id="IPR057301">
    <property type="entry name" value="Rrp5_OB_4th"/>
</dbReference>
<dbReference type="InterPro" id="IPR003107">
    <property type="entry name" value="HAT"/>
</dbReference>